<protein>
    <submittedName>
        <fullName evidence="2">Uncharacterized protein</fullName>
    </submittedName>
</protein>
<dbReference type="EMBL" id="JACHMH010000001">
    <property type="protein sequence ID" value="MBB4678506.1"/>
    <property type="molecule type" value="Genomic_DNA"/>
</dbReference>
<accession>A0A7W7CC96</accession>
<sequence>MNWGLRDFYGGVEDENVRYTVIHIEGRQLPHAVVRMTGTVEEAFTHDLHWQPATLLSQVPNEPTWIAREANLGYANGFLVEMVRVIRGARYDSEVVEFKYHAVFKDTVDVLDLDKAYLLIRQPDPHKEHKYVGYGMWEETDKLYRLWSGRDWTEESVSISAAEAEHLKRQIDRRWAVNHRHHLRTEHGRAAAVIRVLTVPDREPREWVFTGDGRWKSADLLGQAPEPGRLDVEVGWEHAVEQLAVLVQQHRAGSAGGYAVFHRATDVLDLELAYDVVPELGPGHRISLPLREGEAEPLATRVAMRNSKRHAEVTDGRHHFALFNFAADSKDLDRAYSVVRCPAGRTGPWEVFRQPGDWPPTRQPASTHTLPIGGADIERITRRLAAAEIRYFEIRSREVGPVAKIRLTRTTEEAAEDLGWIPSDFLVRQRDEPDWTVAETDEWGMARIRFHAARLDRSVALRDNEYQYLAIFAEVAAAFDLGNATMVVRKKNDVVEEFVRPGGWARTDRTRQFDHVLTRPYWQLPITEEELRGLIAD</sequence>
<comment type="caution">
    <text evidence="2">The sequence shown here is derived from an EMBL/GenBank/DDBJ whole genome shotgun (WGS) entry which is preliminary data.</text>
</comment>
<name>A0A7W7CC96_9PSEU</name>
<evidence type="ECO:0000256" key="1">
    <source>
        <dbReference type="SAM" id="MobiDB-lite"/>
    </source>
</evidence>
<proteinExistence type="predicted"/>
<feature type="region of interest" description="Disordered" evidence="1">
    <location>
        <begin position="350"/>
        <end position="371"/>
    </location>
</feature>
<organism evidence="2 3">
    <name type="scientific">Crossiella cryophila</name>
    <dbReference type="NCBI Taxonomy" id="43355"/>
    <lineage>
        <taxon>Bacteria</taxon>
        <taxon>Bacillati</taxon>
        <taxon>Actinomycetota</taxon>
        <taxon>Actinomycetes</taxon>
        <taxon>Pseudonocardiales</taxon>
        <taxon>Pseudonocardiaceae</taxon>
        <taxon>Crossiella</taxon>
    </lineage>
</organism>
<gene>
    <name evidence="2" type="ORF">HNR67_004624</name>
</gene>
<dbReference type="Proteomes" id="UP000533598">
    <property type="component" value="Unassembled WGS sequence"/>
</dbReference>
<reference evidence="2 3" key="1">
    <citation type="submission" date="2020-08" db="EMBL/GenBank/DDBJ databases">
        <title>Sequencing the genomes of 1000 actinobacteria strains.</title>
        <authorList>
            <person name="Klenk H.-P."/>
        </authorList>
    </citation>
    <scope>NUCLEOTIDE SEQUENCE [LARGE SCALE GENOMIC DNA]</scope>
    <source>
        <strain evidence="2 3">DSM 44230</strain>
    </source>
</reference>
<dbReference type="AlphaFoldDB" id="A0A7W7CC96"/>
<evidence type="ECO:0000313" key="3">
    <source>
        <dbReference type="Proteomes" id="UP000533598"/>
    </source>
</evidence>
<keyword evidence="3" id="KW-1185">Reference proteome</keyword>
<dbReference type="RefSeq" id="WP_185004332.1">
    <property type="nucleotide sequence ID" value="NZ_BAAAUI010000036.1"/>
</dbReference>
<evidence type="ECO:0000313" key="2">
    <source>
        <dbReference type="EMBL" id="MBB4678506.1"/>
    </source>
</evidence>